<evidence type="ECO:0000313" key="2">
    <source>
        <dbReference type="EMBL" id="KAL0637904.1"/>
    </source>
</evidence>
<comment type="caution">
    <text evidence="2">The sequence shown here is derived from an EMBL/GenBank/DDBJ whole genome shotgun (WGS) entry which is preliminary data.</text>
</comment>
<proteinExistence type="predicted"/>
<keyword evidence="3" id="KW-1185">Reference proteome</keyword>
<feature type="transmembrane region" description="Helical" evidence="1">
    <location>
        <begin position="30"/>
        <end position="49"/>
    </location>
</feature>
<dbReference type="Proteomes" id="UP001447188">
    <property type="component" value="Unassembled WGS sequence"/>
</dbReference>
<keyword evidence="1" id="KW-0472">Membrane</keyword>
<reference evidence="2 3" key="1">
    <citation type="submission" date="2024-02" db="EMBL/GenBank/DDBJ databases">
        <title>Discinaceae phylogenomics.</title>
        <authorList>
            <person name="Dirks A.C."/>
            <person name="James T.Y."/>
        </authorList>
    </citation>
    <scope>NUCLEOTIDE SEQUENCE [LARGE SCALE GENOMIC DNA]</scope>
    <source>
        <strain evidence="2 3">ACD0624</strain>
    </source>
</reference>
<accession>A0ABR3GPR8</accession>
<sequence length="259" mass="29961">MVMDPYYDIEWSEDEEETDDGMVDGFSVPAQLGFLLPVVNFVHFSVLWTKLRIQHYGAMIPRKVFLFYPNHLIEDYTPDEIFFDDEEQDTLTRMLQSEDILKNEGYAKIFAFLAVTPFPFFFLRLYLRITFLDIMCMISLIISAAGIPSVRTDTLAVILPGPWKIFFIRLNIYIAAAIAIQVIFWPPRSSWDFNGGEGLWMDDMKHFGLLPLVMALISHCARRFMEAVSVMELEHIRYSYLPHSRGGINDLELITPAPV</sequence>
<protein>
    <submittedName>
        <fullName evidence="2">Uncharacterized protein</fullName>
    </submittedName>
</protein>
<feature type="transmembrane region" description="Helical" evidence="1">
    <location>
        <begin position="105"/>
        <end position="123"/>
    </location>
</feature>
<evidence type="ECO:0000256" key="1">
    <source>
        <dbReference type="SAM" id="Phobius"/>
    </source>
</evidence>
<keyword evidence="1" id="KW-0812">Transmembrane</keyword>
<feature type="transmembrane region" description="Helical" evidence="1">
    <location>
        <begin position="162"/>
        <end position="184"/>
    </location>
</feature>
<feature type="transmembrane region" description="Helical" evidence="1">
    <location>
        <begin position="204"/>
        <end position="221"/>
    </location>
</feature>
<organism evidence="2 3">
    <name type="scientific">Discina gigas</name>
    <dbReference type="NCBI Taxonomy" id="1032678"/>
    <lineage>
        <taxon>Eukaryota</taxon>
        <taxon>Fungi</taxon>
        <taxon>Dikarya</taxon>
        <taxon>Ascomycota</taxon>
        <taxon>Pezizomycotina</taxon>
        <taxon>Pezizomycetes</taxon>
        <taxon>Pezizales</taxon>
        <taxon>Discinaceae</taxon>
        <taxon>Discina</taxon>
    </lineage>
</organism>
<feature type="transmembrane region" description="Helical" evidence="1">
    <location>
        <begin position="129"/>
        <end position="150"/>
    </location>
</feature>
<evidence type="ECO:0000313" key="3">
    <source>
        <dbReference type="Proteomes" id="UP001447188"/>
    </source>
</evidence>
<name>A0ABR3GPR8_9PEZI</name>
<keyword evidence="1" id="KW-1133">Transmembrane helix</keyword>
<dbReference type="EMBL" id="JBBBZM010000029">
    <property type="protein sequence ID" value="KAL0637904.1"/>
    <property type="molecule type" value="Genomic_DNA"/>
</dbReference>
<gene>
    <name evidence="2" type="ORF">Q9L58_003129</name>
</gene>